<organism evidence="3 4">
    <name type="scientific">Cardamine amara subsp. amara</name>
    <dbReference type="NCBI Taxonomy" id="228776"/>
    <lineage>
        <taxon>Eukaryota</taxon>
        <taxon>Viridiplantae</taxon>
        <taxon>Streptophyta</taxon>
        <taxon>Embryophyta</taxon>
        <taxon>Tracheophyta</taxon>
        <taxon>Spermatophyta</taxon>
        <taxon>Magnoliopsida</taxon>
        <taxon>eudicotyledons</taxon>
        <taxon>Gunneridae</taxon>
        <taxon>Pentapetalae</taxon>
        <taxon>rosids</taxon>
        <taxon>malvids</taxon>
        <taxon>Brassicales</taxon>
        <taxon>Brassicaceae</taxon>
        <taxon>Cardamineae</taxon>
        <taxon>Cardamine</taxon>
    </lineage>
</organism>
<keyword evidence="2" id="KW-1133">Transmembrane helix</keyword>
<evidence type="ECO:0000313" key="4">
    <source>
        <dbReference type="Proteomes" id="UP001558713"/>
    </source>
</evidence>
<keyword evidence="4" id="KW-1185">Reference proteome</keyword>
<gene>
    <name evidence="3" type="ORF">V5N11_005531</name>
</gene>
<keyword evidence="2" id="KW-0472">Membrane</keyword>
<dbReference type="Proteomes" id="UP001558713">
    <property type="component" value="Unassembled WGS sequence"/>
</dbReference>
<dbReference type="EMBL" id="JBANAX010000767">
    <property type="protein sequence ID" value="KAL1194036.1"/>
    <property type="molecule type" value="Genomic_DNA"/>
</dbReference>
<comment type="caution">
    <text evidence="3">The sequence shown here is derived from an EMBL/GenBank/DDBJ whole genome shotgun (WGS) entry which is preliminary data.</text>
</comment>
<evidence type="ECO:0000313" key="3">
    <source>
        <dbReference type="EMBL" id="KAL1194036.1"/>
    </source>
</evidence>
<feature type="transmembrane region" description="Helical" evidence="2">
    <location>
        <begin position="120"/>
        <end position="141"/>
    </location>
</feature>
<keyword evidence="2" id="KW-0812">Transmembrane</keyword>
<accession>A0ABD0ZHB4</accession>
<evidence type="ECO:0008006" key="5">
    <source>
        <dbReference type="Google" id="ProtNLM"/>
    </source>
</evidence>
<sequence length="144" mass="16131">MPSTGSFMSGPLHPTTHAICDCGDAEVKLISWTDSNRGWGFFKCAVVVCEEPTKGYNYFLWEDIEPPHGWQNIVLLDARDKIRELKVQVDQLKRDLARLEKQKIGQLKAGVFDSNIPNGMLFLFSVFAISISLIALAVTFVKKA</sequence>
<keyword evidence="1" id="KW-0175">Coiled coil</keyword>
<name>A0ABD0ZHB4_CARAN</name>
<evidence type="ECO:0000256" key="1">
    <source>
        <dbReference type="SAM" id="Coils"/>
    </source>
</evidence>
<proteinExistence type="predicted"/>
<reference evidence="3 4" key="1">
    <citation type="submission" date="2024-04" db="EMBL/GenBank/DDBJ databases">
        <title>Genome assembly C_amara_ONT_v2.</title>
        <authorList>
            <person name="Yant L."/>
            <person name="Moore C."/>
            <person name="Slenker M."/>
        </authorList>
    </citation>
    <scope>NUCLEOTIDE SEQUENCE [LARGE SCALE GENOMIC DNA]</scope>
    <source>
        <tissue evidence="3">Leaf</tissue>
    </source>
</reference>
<evidence type="ECO:0000256" key="2">
    <source>
        <dbReference type="SAM" id="Phobius"/>
    </source>
</evidence>
<dbReference type="PANTHER" id="PTHR33248">
    <property type="entry name" value="ZINC ION-BINDING PROTEIN"/>
    <property type="match status" value="1"/>
</dbReference>
<dbReference type="AlphaFoldDB" id="A0ABD0ZHB4"/>
<feature type="coiled-coil region" evidence="1">
    <location>
        <begin position="75"/>
        <end position="109"/>
    </location>
</feature>
<protein>
    <recommendedName>
        <fullName evidence="5">Zinc finger GRF-type domain-containing protein</fullName>
    </recommendedName>
</protein>